<gene>
    <name evidence="1" type="ORF">CRV2_00005015</name>
</gene>
<reference evidence="1" key="1">
    <citation type="submission" date="2020-04" db="EMBL/GenBank/DDBJ databases">
        <authorList>
            <person name="Broberg M."/>
        </authorList>
    </citation>
    <scope>NUCLEOTIDE SEQUENCE</scope>
</reference>
<comment type="caution">
    <text evidence="1">The sequence shown here is derived from an EMBL/GenBank/DDBJ whole genome shotgun (WGS) entry which is preliminary data.</text>
</comment>
<name>A0ACA9TYR0_BIOOC</name>
<organism evidence="1 2">
    <name type="scientific">Clonostachys rosea f. rosea IK726</name>
    <dbReference type="NCBI Taxonomy" id="1349383"/>
    <lineage>
        <taxon>Eukaryota</taxon>
        <taxon>Fungi</taxon>
        <taxon>Dikarya</taxon>
        <taxon>Ascomycota</taxon>
        <taxon>Pezizomycotina</taxon>
        <taxon>Sordariomycetes</taxon>
        <taxon>Hypocreomycetidae</taxon>
        <taxon>Hypocreales</taxon>
        <taxon>Bionectriaceae</taxon>
        <taxon>Clonostachys</taxon>
    </lineage>
</organism>
<accession>A0ACA9TYR0</accession>
<proteinExistence type="predicted"/>
<evidence type="ECO:0000313" key="2">
    <source>
        <dbReference type="Proteomes" id="UP000836387"/>
    </source>
</evidence>
<dbReference type="EMBL" id="CADEHS020000010">
    <property type="protein sequence ID" value="CAG9946136.1"/>
    <property type="molecule type" value="Genomic_DNA"/>
</dbReference>
<sequence length="84" mass="8891">MAAPTATLIFISKFEQQGRTVGYVPSKCVPIALLGVRRRITVCFNGLMESHEAVLEDGYSVLVWLAGGCGLVTAVASIQAHSIA</sequence>
<evidence type="ECO:0000313" key="1">
    <source>
        <dbReference type="EMBL" id="CAG9946136.1"/>
    </source>
</evidence>
<dbReference type="Proteomes" id="UP000836387">
    <property type="component" value="Unassembled WGS sequence"/>
</dbReference>
<keyword evidence="2" id="KW-1185">Reference proteome</keyword>
<reference evidence="1" key="2">
    <citation type="submission" date="2021-10" db="EMBL/GenBank/DDBJ databases">
        <authorList>
            <person name="Piombo E."/>
        </authorList>
    </citation>
    <scope>NUCLEOTIDE SEQUENCE</scope>
</reference>
<protein>
    <submittedName>
        <fullName evidence="1">Uncharacterized protein</fullName>
    </submittedName>
</protein>